<dbReference type="EMBL" id="JBHULC010000011">
    <property type="protein sequence ID" value="MFD2521858.1"/>
    <property type="molecule type" value="Genomic_DNA"/>
</dbReference>
<evidence type="ECO:0000313" key="4">
    <source>
        <dbReference type="Proteomes" id="UP001597510"/>
    </source>
</evidence>
<dbReference type="InterPro" id="IPR043726">
    <property type="entry name" value="LiaI-LiaF-like_TM1"/>
</dbReference>
<feature type="domain" description="LiaI-LiaF-like transmembrane region" evidence="2">
    <location>
        <begin position="8"/>
        <end position="52"/>
    </location>
</feature>
<organism evidence="3 4">
    <name type="scientific">Emticicia soli</name>
    <dbReference type="NCBI Taxonomy" id="2027878"/>
    <lineage>
        <taxon>Bacteria</taxon>
        <taxon>Pseudomonadati</taxon>
        <taxon>Bacteroidota</taxon>
        <taxon>Cytophagia</taxon>
        <taxon>Cytophagales</taxon>
        <taxon>Leadbetterellaceae</taxon>
        <taxon>Emticicia</taxon>
    </lineage>
</organism>
<name>A0ABW5J7T4_9BACT</name>
<dbReference type="Proteomes" id="UP001597510">
    <property type="component" value="Unassembled WGS sequence"/>
</dbReference>
<feature type="transmembrane region" description="Helical" evidence="1">
    <location>
        <begin position="7"/>
        <end position="26"/>
    </location>
</feature>
<sequence>MEKRSSNIFWGAVLIVIGFLFLGTNLDWFDLNWSFGGIARFWPLLLIVAGVFAFLNRRRSIYNATSALLIAFAIPLGIFTCVDDGVNDWKEDWHVNFDDDDDDDYDNNNNGRRSYDSDSSSDDGYKNYFTVPIGTDITEAKLKIGGGAAEFDLEESTSNLFEASTHLQYRGGYTLTEDQQGNLKTIEFEQKGKKGKGMNFHFDSDKNFDNDVVIKLNKTPVWDIDMSVGAGEVDFDFSDYKVKSLKLNSGAADLDVKLGDKIDNVDVDINSGVTSVKISVPEGVGCQIKMDGALNAKDLDGFEKVRSGLWQTPGYDNASKKINIDTDAGLSSIKVVRY</sequence>
<evidence type="ECO:0000256" key="1">
    <source>
        <dbReference type="SAM" id="Phobius"/>
    </source>
</evidence>
<keyword evidence="1" id="KW-0472">Membrane</keyword>
<accession>A0ABW5J7T4</accession>
<gene>
    <name evidence="3" type="ORF">ACFSR2_13250</name>
</gene>
<proteinExistence type="predicted"/>
<feature type="transmembrane region" description="Helical" evidence="1">
    <location>
        <begin position="38"/>
        <end position="55"/>
    </location>
</feature>
<comment type="caution">
    <text evidence="3">The sequence shown here is derived from an EMBL/GenBank/DDBJ whole genome shotgun (WGS) entry which is preliminary data.</text>
</comment>
<keyword evidence="1" id="KW-0812">Transmembrane</keyword>
<evidence type="ECO:0000259" key="2">
    <source>
        <dbReference type="Pfam" id="PF18917"/>
    </source>
</evidence>
<reference evidence="4" key="1">
    <citation type="journal article" date="2019" name="Int. J. Syst. Evol. Microbiol.">
        <title>The Global Catalogue of Microorganisms (GCM) 10K type strain sequencing project: providing services to taxonomists for standard genome sequencing and annotation.</title>
        <authorList>
            <consortium name="The Broad Institute Genomics Platform"/>
            <consortium name="The Broad Institute Genome Sequencing Center for Infectious Disease"/>
            <person name="Wu L."/>
            <person name="Ma J."/>
        </authorList>
    </citation>
    <scope>NUCLEOTIDE SEQUENCE [LARGE SCALE GENOMIC DNA]</scope>
    <source>
        <strain evidence="4">KCTC 52344</strain>
    </source>
</reference>
<keyword evidence="4" id="KW-1185">Reference proteome</keyword>
<evidence type="ECO:0000313" key="3">
    <source>
        <dbReference type="EMBL" id="MFD2521858.1"/>
    </source>
</evidence>
<keyword evidence="1" id="KW-1133">Transmembrane helix</keyword>
<feature type="transmembrane region" description="Helical" evidence="1">
    <location>
        <begin position="62"/>
        <end position="80"/>
    </location>
</feature>
<dbReference type="Pfam" id="PF18917">
    <property type="entry name" value="LiaI-LiaF-like_TM1"/>
    <property type="match status" value="1"/>
</dbReference>
<protein>
    <submittedName>
        <fullName evidence="3">LiaI-LiaF-like domain-containing protein</fullName>
    </submittedName>
</protein>
<dbReference type="RefSeq" id="WP_340236133.1">
    <property type="nucleotide sequence ID" value="NZ_JBBEWC010000005.1"/>
</dbReference>